<evidence type="ECO:0000313" key="1">
    <source>
        <dbReference type="EMBL" id="KAF4133895.1"/>
    </source>
</evidence>
<dbReference type="Proteomes" id="UP000704712">
    <property type="component" value="Unassembled WGS sequence"/>
</dbReference>
<evidence type="ECO:0000313" key="2">
    <source>
        <dbReference type="Proteomes" id="UP000704712"/>
    </source>
</evidence>
<proteinExistence type="predicted"/>
<name>A0A8S9TYP9_PHYIN</name>
<reference evidence="1" key="1">
    <citation type="submission" date="2020-03" db="EMBL/GenBank/DDBJ databases">
        <title>Hybrid Assembly of Korean Phytophthora infestans isolates.</title>
        <authorList>
            <person name="Prokchorchik M."/>
            <person name="Lee Y."/>
            <person name="Seo J."/>
            <person name="Cho J.-H."/>
            <person name="Park Y.-E."/>
            <person name="Jang D.-C."/>
            <person name="Im J.-S."/>
            <person name="Choi J.-G."/>
            <person name="Park H.-J."/>
            <person name="Lee G.-B."/>
            <person name="Lee Y.-G."/>
            <person name="Hong S.-Y."/>
            <person name="Cho K."/>
            <person name="Sohn K.H."/>
        </authorList>
    </citation>
    <scope>NUCLEOTIDE SEQUENCE</scope>
    <source>
        <strain evidence="1">KR_2_A2</strain>
    </source>
</reference>
<sequence>MQALHLQCPIFVYYVRAPEQLRSHAWSGRGGPESTQIFACAVKSDPCVVPELEDSWKLVPQRLIQDHQSDSIPSPTFHA</sequence>
<gene>
    <name evidence="1" type="ORF">GN958_ATG17232</name>
</gene>
<dbReference type="AlphaFoldDB" id="A0A8S9TYP9"/>
<protein>
    <submittedName>
        <fullName evidence="1">Uncharacterized protein</fullName>
    </submittedName>
</protein>
<comment type="caution">
    <text evidence="1">The sequence shown here is derived from an EMBL/GenBank/DDBJ whole genome shotgun (WGS) entry which is preliminary data.</text>
</comment>
<organism evidence="1 2">
    <name type="scientific">Phytophthora infestans</name>
    <name type="common">Potato late blight agent</name>
    <name type="synonym">Botrytis infestans</name>
    <dbReference type="NCBI Taxonomy" id="4787"/>
    <lineage>
        <taxon>Eukaryota</taxon>
        <taxon>Sar</taxon>
        <taxon>Stramenopiles</taxon>
        <taxon>Oomycota</taxon>
        <taxon>Peronosporomycetes</taxon>
        <taxon>Peronosporales</taxon>
        <taxon>Peronosporaceae</taxon>
        <taxon>Phytophthora</taxon>
    </lineage>
</organism>
<accession>A0A8S9TYP9</accession>
<dbReference type="EMBL" id="JAACNO010002359">
    <property type="protein sequence ID" value="KAF4133895.1"/>
    <property type="molecule type" value="Genomic_DNA"/>
</dbReference>